<dbReference type="SUPFAM" id="SSF57667">
    <property type="entry name" value="beta-beta-alpha zinc fingers"/>
    <property type="match status" value="2"/>
</dbReference>
<name>A0A2I4F9S7_JUGRE</name>
<dbReference type="Gene3D" id="3.30.160.60">
    <property type="entry name" value="Classic Zinc Finger"/>
    <property type="match status" value="2"/>
</dbReference>
<feature type="domain" description="U1-type" evidence="2">
    <location>
        <begin position="193"/>
        <end position="227"/>
    </location>
</feature>
<dbReference type="PANTHER" id="PTHR47487">
    <property type="entry name" value="OS06G0651300 PROTEIN-RELATED"/>
    <property type="match status" value="1"/>
</dbReference>
<proteinExistence type="predicted"/>
<dbReference type="KEGG" id="jre:108996836"/>
<dbReference type="InterPro" id="IPR036236">
    <property type="entry name" value="Znf_C2H2_sf"/>
</dbReference>
<evidence type="ECO:0000313" key="4">
    <source>
        <dbReference type="RefSeq" id="XP_018828411.2"/>
    </source>
</evidence>
<feature type="domain" description="U1-type" evidence="2">
    <location>
        <begin position="330"/>
        <end position="364"/>
    </location>
</feature>
<organism evidence="3 4">
    <name type="scientific">Juglans regia</name>
    <name type="common">English walnut</name>
    <dbReference type="NCBI Taxonomy" id="51240"/>
    <lineage>
        <taxon>Eukaryota</taxon>
        <taxon>Viridiplantae</taxon>
        <taxon>Streptophyta</taxon>
        <taxon>Embryophyta</taxon>
        <taxon>Tracheophyta</taxon>
        <taxon>Spermatophyta</taxon>
        <taxon>Magnoliopsida</taxon>
        <taxon>eudicotyledons</taxon>
        <taxon>Gunneridae</taxon>
        <taxon>Pentapetalae</taxon>
        <taxon>rosids</taxon>
        <taxon>fabids</taxon>
        <taxon>Fagales</taxon>
        <taxon>Juglandaceae</taxon>
        <taxon>Juglans</taxon>
    </lineage>
</organism>
<accession>A0A2I4F9S7</accession>
<evidence type="ECO:0000256" key="1">
    <source>
        <dbReference type="SAM" id="MobiDB-lite"/>
    </source>
</evidence>
<sequence>MEFKFRAVDGRPQLYPSSSSGFGYFTEQALRAGISAADPNAIPEQMRNPSNVREAIQRELEKERIREEIIMAEIARRQMLEAEVRRELMMEREMVMRRLMAEGLSVEPRLPSLHPFEGLAFPGHGSGFDMLTMPASREAMVPDIKNSLEVNKDKLILLAKPNSNLSGGKQKAVTPPAGSSSELQPYGLKKRPKEEWSCALCKVSATNERGFNDHLQGKKHKAKETGLRAKRMGKIASSIPPPKDTSKPSQLTETTDFGSLGLKARVDGESLQQNEIGAGSDHKIQMTENLKKNEQVPVLKKRIAENSKKRKGTALAEGAEKTTEYKKQKQFKFWCSMCQIGAYSQVVMEAHEKGKKHRARLQNLGKKDGVVATTFDKASSDDTQKAVDTDLVAKAAKKSNATQKTVVMTEEEIEKTTTTVDADAENSGSLSNAI</sequence>
<dbReference type="GeneID" id="108996836"/>
<feature type="region of interest" description="Disordered" evidence="1">
    <location>
        <begin position="409"/>
        <end position="434"/>
    </location>
</feature>
<dbReference type="RefSeq" id="XP_018828411.2">
    <property type="nucleotide sequence ID" value="XM_018972866.2"/>
</dbReference>
<protein>
    <submittedName>
        <fullName evidence="4">UBP1-associated proteins 1C-like isoform X1</fullName>
    </submittedName>
</protein>
<dbReference type="GO" id="GO:0008270">
    <property type="term" value="F:zinc ion binding"/>
    <property type="evidence" value="ECO:0007669"/>
    <property type="project" value="InterPro"/>
</dbReference>
<dbReference type="InterPro" id="IPR013087">
    <property type="entry name" value="Znf_C2H2_type"/>
</dbReference>
<dbReference type="Proteomes" id="UP000235220">
    <property type="component" value="Chromosome 6"/>
</dbReference>
<dbReference type="STRING" id="51240.A0A2I4F9S7"/>
<dbReference type="GO" id="GO:0003676">
    <property type="term" value="F:nucleic acid binding"/>
    <property type="evidence" value="ECO:0007669"/>
    <property type="project" value="InterPro"/>
</dbReference>
<keyword evidence="3" id="KW-1185">Reference proteome</keyword>
<dbReference type="SMART" id="SM00451">
    <property type="entry name" value="ZnF_U1"/>
    <property type="match status" value="2"/>
</dbReference>
<dbReference type="AlphaFoldDB" id="A0A2I4F9S7"/>
<feature type="region of interest" description="Disordered" evidence="1">
    <location>
        <begin position="235"/>
        <end position="254"/>
    </location>
</feature>
<dbReference type="FunCoup" id="A0A2I4F9S7">
    <property type="interactions" value="6"/>
</dbReference>
<gene>
    <name evidence="4" type="primary">LOC108996836</name>
</gene>
<feature type="region of interest" description="Disordered" evidence="1">
    <location>
        <begin position="161"/>
        <end position="188"/>
    </location>
</feature>
<evidence type="ECO:0000313" key="3">
    <source>
        <dbReference type="Proteomes" id="UP000235220"/>
    </source>
</evidence>
<dbReference type="PANTHER" id="PTHR47487:SF8">
    <property type="entry name" value="OS08G0270900 PROTEIN"/>
    <property type="match status" value="1"/>
</dbReference>
<evidence type="ECO:0000259" key="2">
    <source>
        <dbReference type="SMART" id="SM00451"/>
    </source>
</evidence>
<dbReference type="InParanoid" id="A0A2I4F9S7"/>
<dbReference type="InterPro" id="IPR003604">
    <property type="entry name" value="Matrin/U1-like-C_Znf_C2H2"/>
</dbReference>
<dbReference type="OrthoDB" id="10009287at2759"/>
<dbReference type="Pfam" id="PF12874">
    <property type="entry name" value="zf-met"/>
    <property type="match status" value="2"/>
</dbReference>
<reference evidence="4" key="1">
    <citation type="submission" date="2025-08" db="UniProtKB">
        <authorList>
            <consortium name="RefSeq"/>
        </authorList>
    </citation>
    <scope>IDENTIFICATION</scope>
    <source>
        <tissue evidence="4">Leaves</tissue>
    </source>
</reference>